<dbReference type="GO" id="GO:0000976">
    <property type="term" value="F:transcription cis-regulatory region binding"/>
    <property type="evidence" value="ECO:0007669"/>
    <property type="project" value="TreeGrafter"/>
</dbReference>
<sequence>MSADTDADALADVPPMRADARRNREQILRAAREVFADQGPDAPLDEIARRAGVGIATLYRRFPHRDDLHRGVAIEVLSALVEAGSRAAAEEDDAHLALRRFMHAALDLKIGSVMPALLGRFTVAEILDGVPGDVVDPIDALLLRAQAEGLIRLDVVFGDITMMIMRLSRPLPGGGRFAADDALAHRQLDVYIDGLRPTGSPRPTTPLGGPAVDAAAFKLLRERVIDDARADHSGAREADSDARAADSDARAADSDARAADSDARAADSDAREADSDARAADSDAREAHSDARAACSEARADHSGAREAHSDARVARPEARADHSGDSDAD</sequence>
<evidence type="ECO:0000313" key="8">
    <source>
        <dbReference type="Proteomes" id="UP000463951"/>
    </source>
</evidence>
<feature type="region of interest" description="Disordered" evidence="5">
    <location>
        <begin position="228"/>
        <end position="330"/>
    </location>
</feature>
<evidence type="ECO:0000259" key="6">
    <source>
        <dbReference type="PROSITE" id="PS50977"/>
    </source>
</evidence>
<accession>A0A499UGZ3</accession>
<dbReference type="Proteomes" id="UP000463951">
    <property type="component" value="Chromosome"/>
</dbReference>
<dbReference type="InterPro" id="IPR050109">
    <property type="entry name" value="HTH-type_TetR-like_transc_reg"/>
</dbReference>
<dbReference type="PRINTS" id="PR00455">
    <property type="entry name" value="HTHTETR"/>
</dbReference>
<proteinExistence type="predicted"/>
<dbReference type="InterPro" id="IPR036271">
    <property type="entry name" value="Tet_transcr_reg_TetR-rel_C_sf"/>
</dbReference>
<feature type="domain" description="HTH tetR-type" evidence="6">
    <location>
        <begin position="21"/>
        <end position="80"/>
    </location>
</feature>
<dbReference type="InterPro" id="IPR049445">
    <property type="entry name" value="TetR_SbtR-like_C"/>
</dbReference>
<dbReference type="InterPro" id="IPR009057">
    <property type="entry name" value="Homeodomain-like_sf"/>
</dbReference>
<feature type="compositionally biased region" description="Basic and acidic residues" evidence="5">
    <location>
        <begin position="228"/>
        <end position="291"/>
    </location>
</feature>
<dbReference type="SUPFAM" id="SSF48498">
    <property type="entry name" value="Tetracyclin repressor-like, C-terminal domain"/>
    <property type="match status" value="1"/>
</dbReference>
<dbReference type="Pfam" id="PF00440">
    <property type="entry name" value="TetR_N"/>
    <property type="match status" value="1"/>
</dbReference>
<dbReference type="GO" id="GO:0003700">
    <property type="term" value="F:DNA-binding transcription factor activity"/>
    <property type="evidence" value="ECO:0007669"/>
    <property type="project" value="TreeGrafter"/>
</dbReference>
<keyword evidence="2 4" id="KW-0238">DNA-binding</keyword>
<evidence type="ECO:0000256" key="5">
    <source>
        <dbReference type="SAM" id="MobiDB-lite"/>
    </source>
</evidence>
<evidence type="ECO:0000256" key="4">
    <source>
        <dbReference type="PROSITE-ProRule" id="PRU00335"/>
    </source>
</evidence>
<evidence type="ECO:0000256" key="1">
    <source>
        <dbReference type="ARBA" id="ARBA00023015"/>
    </source>
</evidence>
<organism evidence="7 8">
    <name type="scientific">Streptomyces antimycoticus</name>
    <dbReference type="NCBI Taxonomy" id="68175"/>
    <lineage>
        <taxon>Bacteria</taxon>
        <taxon>Bacillati</taxon>
        <taxon>Actinomycetota</taxon>
        <taxon>Actinomycetes</taxon>
        <taxon>Kitasatosporales</taxon>
        <taxon>Streptomycetaceae</taxon>
        <taxon>Streptomyces</taxon>
        <taxon>Streptomyces violaceusniger group</taxon>
    </lineage>
</organism>
<evidence type="ECO:0000313" key="7">
    <source>
        <dbReference type="EMBL" id="BBJ40753.1"/>
    </source>
</evidence>
<dbReference type="InterPro" id="IPR001647">
    <property type="entry name" value="HTH_TetR"/>
</dbReference>
<feature type="compositionally biased region" description="Basic and acidic residues" evidence="5">
    <location>
        <begin position="298"/>
        <end position="330"/>
    </location>
</feature>
<evidence type="ECO:0000256" key="3">
    <source>
        <dbReference type="ARBA" id="ARBA00023163"/>
    </source>
</evidence>
<dbReference type="AlphaFoldDB" id="A0A499UGZ3"/>
<dbReference type="PANTHER" id="PTHR30055:SF234">
    <property type="entry name" value="HTH-TYPE TRANSCRIPTIONAL REGULATOR BETI"/>
    <property type="match status" value="1"/>
</dbReference>
<evidence type="ECO:0000256" key="2">
    <source>
        <dbReference type="ARBA" id="ARBA00023125"/>
    </source>
</evidence>
<gene>
    <name evidence="7" type="ORF">SSPO_034710</name>
</gene>
<keyword evidence="1" id="KW-0805">Transcription regulation</keyword>
<keyword evidence="3" id="KW-0804">Transcription</keyword>
<dbReference type="PANTHER" id="PTHR30055">
    <property type="entry name" value="HTH-TYPE TRANSCRIPTIONAL REGULATOR RUTR"/>
    <property type="match status" value="1"/>
</dbReference>
<name>A0A499UGZ3_9ACTN</name>
<reference evidence="7 8" key="1">
    <citation type="journal article" date="2020" name="Int. J. Syst. Evol. Microbiol.">
        <title>Reclassification of Streptomyces castelarensis and Streptomyces sporoclivatus as later heterotypic synonyms of Streptomyces antimycoticus.</title>
        <authorList>
            <person name="Komaki H."/>
            <person name="Tamura T."/>
        </authorList>
    </citation>
    <scope>NUCLEOTIDE SEQUENCE [LARGE SCALE GENOMIC DNA]</scope>
    <source>
        <strain evidence="7 8">NBRC 100767</strain>
    </source>
</reference>
<dbReference type="EMBL" id="AP019620">
    <property type="protein sequence ID" value="BBJ40753.1"/>
    <property type="molecule type" value="Genomic_DNA"/>
</dbReference>
<feature type="DNA-binding region" description="H-T-H motif" evidence="4">
    <location>
        <begin position="43"/>
        <end position="62"/>
    </location>
</feature>
<dbReference type="PROSITE" id="PS50977">
    <property type="entry name" value="HTH_TETR_2"/>
    <property type="match status" value="1"/>
</dbReference>
<dbReference type="Pfam" id="PF21597">
    <property type="entry name" value="TetR_C_43"/>
    <property type="match status" value="1"/>
</dbReference>
<dbReference type="SUPFAM" id="SSF46689">
    <property type="entry name" value="Homeodomain-like"/>
    <property type="match status" value="1"/>
</dbReference>
<dbReference type="Gene3D" id="1.10.357.10">
    <property type="entry name" value="Tetracycline Repressor, domain 2"/>
    <property type="match status" value="1"/>
</dbReference>
<protein>
    <recommendedName>
        <fullName evidence="6">HTH tetR-type domain-containing protein</fullName>
    </recommendedName>
</protein>